<evidence type="ECO:0000256" key="3">
    <source>
        <dbReference type="ARBA" id="ARBA00004186"/>
    </source>
</evidence>
<dbReference type="InParanoid" id="A0A7R8Z480"/>
<feature type="compositionally biased region" description="Low complexity" evidence="11">
    <location>
        <begin position="121"/>
        <end position="133"/>
    </location>
</feature>
<organism evidence="12 13">
    <name type="scientific">Hermetia illucens</name>
    <name type="common">Black soldier fly</name>
    <dbReference type="NCBI Taxonomy" id="343691"/>
    <lineage>
        <taxon>Eukaryota</taxon>
        <taxon>Metazoa</taxon>
        <taxon>Ecdysozoa</taxon>
        <taxon>Arthropoda</taxon>
        <taxon>Hexapoda</taxon>
        <taxon>Insecta</taxon>
        <taxon>Pterygota</taxon>
        <taxon>Neoptera</taxon>
        <taxon>Endopterygota</taxon>
        <taxon>Diptera</taxon>
        <taxon>Brachycera</taxon>
        <taxon>Stratiomyomorpha</taxon>
        <taxon>Stratiomyidae</taxon>
        <taxon>Hermetiinae</taxon>
        <taxon>Hermetia</taxon>
    </lineage>
</organism>
<proteinExistence type="inferred from homology"/>
<evidence type="ECO:0000256" key="1">
    <source>
        <dbReference type="ARBA" id="ARBA00003805"/>
    </source>
</evidence>
<evidence type="ECO:0000256" key="2">
    <source>
        <dbReference type="ARBA" id="ARBA00004123"/>
    </source>
</evidence>
<evidence type="ECO:0000313" key="13">
    <source>
        <dbReference type="Proteomes" id="UP000594454"/>
    </source>
</evidence>
<feature type="compositionally biased region" description="Polar residues" evidence="11">
    <location>
        <begin position="135"/>
        <end position="153"/>
    </location>
</feature>
<dbReference type="InterPro" id="IPR033335">
    <property type="entry name" value="JUPITER"/>
</dbReference>
<name>A0A7R8Z480_HERIL</name>
<comment type="function">
    <text evidence="1">Binds to all microtubule populations.</text>
</comment>
<dbReference type="FunCoup" id="A0A7R8Z480">
    <property type="interactions" value="141"/>
</dbReference>
<keyword evidence="9" id="KW-0206">Cytoskeleton</keyword>
<evidence type="ECO:0000256" key="4">
    <source>
        <dbReference type="ARBA" id="ARBA00005344"/>
    </source>
</evidence>
<evidence type="ECO:0000256" key="6">
    <source>
        <dbReference type="ARBA" id="ARBA00022490"/>
    </source>
</evidence>
<evidence type="ECO:0000256" key="7">
    <source>
        <dbReference type="ARBA" id="ARBA00022553"/>
    </source>
</evidence>
<feature type="region of interest" description="Disordered" evidence="11">
    <location>
        <begin position="94"/>
        <end position="168"/>
    </location>
</feature>
<dbReference type="Proteomes" id="UP000594454">
    <property type="component" value="Chromosome 6"/>
</dbReference>
<evidence type="ECO:0000256" key="5">
    <source>
        <dbReference type="ARBA" id="ARBA00021471"/>
    </source>
</evidence>
<sequence length="197" mass="20533">MTSTGFSLGFGDNQKPSSKVLRPPGGGSSDIFGAENAGTPRTVRNHMASNIFGSTQDAPVKNNVRQGMHRYYFIGDGVRRGGKNGDSYNRLFGESDRPFTPAKNHLKSNIPLGGDSPAKINNGNNAATNGHTNGKAENNNGVQQNGTSKTDGNPVTGEGYNGSGGAEVNTAVPSLNGAKQVINKNRIPPGGYSSGLW</sequence>
<dbReference type="GO" id="GO:0005874">
    <property type="term" value="C:microtubule"/>
    <property type="evidence" value="ECO:0007669"/>
    <property type="project" value="UniProtKB-KW"/>
</dbReference>
<dbReference type="GO" id="GO:0005634">
    <property type="term" value="C:nucleus"/>
    <property type="evidence" value="ECO:0007669"/>
    <property type="project" value="UniProtKB-SubCell"/>
</dbReference>
<dbReference type="PANTHER" id="PTHR34930">
    <property type="entry name" value="GEO05313P1"/>
    <property type="match status" value="1"/>
</dbReference>
<keyword evidence="7" id="KW-0597">Phosphoprotein</keyword>
<accession>A0A7R8Z480</accession>
<keyword evidence="13" id="KW-1185">Reference proteome</keyword>
<dbReference type="Pfam" id="PF17054">
    <property type="entry name" value="JUPITER"/>
    <property type="match status" value="2"/>
</dbReference>
<evidence type="ECO:0000256" key="10">
    <source>
        <dbReference type="ARBA" id="ARBA00023242"/>
    </source>
</evidence>
<dbReference type="AlphaFoldDB" id="A0A7R8Z480"/>
<keyword evidence="8" id="KW-0493">Microtubule</keyword>
<keyword evidence="10" id="KW-0539">Nucleus</keyword>
<comment type="similarity">
    <text evidence="4">Belongs to the MAP Jupiter family.</text>
</comment>
<reference evidence="12 13" key="1">
    <citation type="submission" date="2020-11" db="EMBL/GenBank/DDBJ databases">
        <authorList>
            <person name="Wallbank WR R."/>
            <person name="Pardo Diaz C."/>
            <person name="Kozak K."/>
            <person name="Martin S."/>
            <person name="Jiggins C."/>
            <person name="Moest M."/>
            <person name="Warren A I."/>
            <person name="Generalovic N T."/>
            <person name="Byers J.R.P. K."/>
            <person name="Montejo-Kovacevich G."/>
            <person name="Yen C E."/>
        </authorList>
    </citation>
    <scope>NUCLEOTIDE SEQUENCE [LARGE SCALE GENOMIC DNA]</scope>
</reference>
<evidence type="ECO:0000256" key="9">
    <source>
        <dbReference type="ARBA" id="ARBA00023212"/>
    </source>
</evidence>
<evidence type="ECO:0000313" key="12">
    <source>
        <dbReference type="EMBL" id="CAD7092732.1"/>
    </source>
</evidence>
<feature type="region of interest" description="Disordered" evidence="11">
    <location>
        <begin position="1"/>
        <end position="40"/>
    </location>
</feature>
<dbReference type="GO" id="GO:0005819">
    <property type="term" value="C:spindle"/>
    <property type="evidence" value="ECO:0007669"/>
    <property type="project" value="UniProtKB-SubCell"/>
</dbReference>
<protein>
    <recommendedName>
        <fullName evidence="5">Microtubule-associated protein Jupiter</fullName>
    </recommendedName>
</protein>
<dbReference type="OrthoDB" id="6367565at2759"/>
<evidence type="ECO:0000256" key="8">
    <source>
        <dbReference type="ARBA" id="ARBA00022701"/>
    </source>
</evidence>
<dbReference type="EMBL" id="LR899014">
    <property type="protein sequence ID" value="CAD7092732.1"/>
    <property type="molecule type" value="Genomic_DNA"/>
</dbReference>
<gene>
    <name evidence="12" type="ORF">HERILL_LOCUS15069</name>
</gene>
<evidence type="ECO:0000256" key="11">
    <source>
        <dbReference type="SAM" id="MobiDB-lite"/>
    </source>
</evidence>
<dbReference type="PANTHER" id="PTHR34930:SF2">
    <property type="entry name" value="MICROTUBULE-ASSOCIATED PROTEIN JUPITER"/>
    <property type="match status" value="1"/>
</dbReference>
<keyword evidence="6" id="KW-0963">Cytoplasm</keyword>
<comment type="subcellular location">
    <subcellularLocation>
        <location evidence="3">Cytoplasm</location>
        <location evidence="3">Cytoskeleton</location>
        <location evidence="3">Spindle</location>
    </subcellularLocation>
    <subcellularLocation>
        <location evidence="2">Nucleus</location>
    </subcellularLocation>
</comment>